<accession>A0A2P4Y8C3</accession>
<dbReference type="OrthoDB" id="109601at2759"/>
<protein>
    <submittedName>
        <fullName evidence="2">Uncharacterized protein</fullName>
    </submittedName>
</protein>
<proteinExistence type="predicted"/>
<sequence>MGKSRLPSDEQKLLKRLVARYAEEDSDTEESTTVSAQEAFWTDMHEVLGANESSAGLDILDDIAEAVIAQAGSASDAFSGPVFILPKPTRQKASKRVDIHPRFTTLDHKNSSSTESSPKNVPNFKPKQTKKRKERSTGNSGWLGGPLSSGAHANRSAFQLAFPWEGSRLWYDPEEYPYAYLAHWRWWNRDRHVFFDWQLHVPLKTQAAQTRRRKQKMEATSHRVKFLSFCIKTWDFYNFLELMEDCENPTTLMWWGGQPGRNHSRGPGYHGPVIESLSFLRRRDAEEYDTKIRNALTPFRLNVGGFSSATDLLLWTDALDPYHRRPKSRLDDRSFALALIDLQSDRKPRPGWANDNKDGVWAVLRKCTHIVDLAKVLVKRLQDGTYKTPVVKAFDAKEIKPSYDRFKLKGRPSAHGSGRVDASLMVPTFHKSAKTRSSDFSVVPESSSGTSVEPTKSSKSTEPKSSRTSPGDIDLMNASNSEAGSQDAANSATAQNASACDSNTKNASASESKSKSPPVSKSAADPPASPSAPPHSSAKSRSKHGASGSNEKSASYPQSAASSVHGGSDESDSDASDNDDEISQSDHEPHSDVEEEKPSAKKQKVLDLSVP</sequence>
<feature type="compositionally biased region" description="Polar residues" evidence="1">
    <location>
        <begin position="111"/>
        <end position="120"/>
    </location>
</feature>
<feature type="compositionally biased region" description="Acidic residues" evidence="1">
    <location>
        <begin position="569"/>
        <end position="583"/>
    </location>
</feature>
<reference evidence="2 3" key="1">
    <citation type="journal article" date="2017" name="Genome Biol. Evol.">
        <title>Phytophthora megakarya and P. palmivora, closely related causal agents of cacao black pod rot, underwent increases in genome sizes and gene numbers by different mechanisms.</title>
        <authorList>
            <person name="Ali S.S."/>
            <person name="Shao J."/>
            <person name="Lary D.J."/>
            <person name="Kronmiller B."/>
            <person name="Shen D."/>
            <person name="Strem M.D."/>
            <person name="Amoako-Attah I."/>
            <person name="Akrofi A.Y."/>
            <person name="Begoude B.A."/>
            <person name="Ten Hoopen G.M."/>
            <person name="Coulibaly K."/>
            <person name="Kebe B.I."/>
            <person name="Melnick R.L."/>
            <person name="Guiltinan M.J."/>
            <person name="Tyler B.M."/>
            <person name="Meinhardt L.W."/>
            <person name="Bailey B.A."/>
        </authorList>
    </citation>
    <scope>NUCLEOTIDE SEQUENCE [LARGE SCALE GENOMIC DNA]</scope>
    <source>
        <strain evidence="3">sbr112.9</strain>
    </source>
</reference>
<feature type="compositionally biased region" description="Basic and acidic residues" evidence="1">
    <location>
        <begin position="95"/>
        <end position="110"/>
    </location>
</feature>
<feature type="region of interest" description="Disordered" evidence="1">
    <location>
        <begin position="89"/>
        <end position="146"/>
    </location>
</feature>
<evidence type="ECO:0000313" key="3">
    <source>
        <dbReference type="Proteomes" id="UP000237271"/>
    </source>
</evidence>
<comment type="caution">
    <text evidence="2">The sequence shown here is derived from an EMBL/GenBank/DDBJ whole genome shotgun (WGS) entry which is preliminary data.</text>
</comment>
<dbReference type="EMBL" id="NCKW01004940">
    <property type="protein sequence ID" value="POM74056.1"/>
    <property type="molecule type" value="Genomic_DNA"/>
</dbReference>
<evidence type="ECO:0000313" key="2">
    <source>
        <dbReference type="EMBL" id="POM74056.1"/>
    </source>
</evidence>
<feature type="compositionally biased region" description="Polar residues" evidence="1">
    <location>
        <begin position="547"/>
        <end position="562"/>
    </location>
</feature>
<organism evidence="2 3">
    <name type="scientific">Phytophthora palmivora</name>
    <dbReference type="NCBI Taxonomy" id="4796"/>
    <lineage>
        <taxon>Eukaryota</taxon>
        <taxon>Sar</taxon>
        <taxon>Stramenopiles</taxon>
        <taxon>Oomycota</taxon>
        <taxon>Peronosporomycetes</taxon>
        <taxon>Peronosporales</taxon>
        <taxon>Peronosporaceae</taxon>
        <taxon>Phytophthora</taxon>
    </lineage>
</organism>
<feature type="compositionally biased region" description="Low complexity" evidence="1">
    <location>
        <begin position="507"/>
        <end position="526"/>
    </location>
</feature>
<gene>
    <name evidence="2" type="ORF">PHPALM_9034</name>
</gene>
<feature type="region of interest" description="Disordered" evidence="1">
    <location>
        <begin position="433"/>
        <end position="611"/>
    </location>
</feature>
<feature type="compositionally biased region" description="Basic and acidic residues" evidence="1">
    <location>
        <begin position="584"/>
        <end position="599"/>
    </location>
</feature>
<evidence type="ECO:0000256" key="1">
    <source>
        <dbReference type="SAM" id="MobiDB-lite"/>
    </source>
</evidence>
<dbReference type="Proteomes" id="UP000237271">
    <property type="component" value="Unassembled WGS sequence"/>
</dbReference>
<feature type="compositionally biased region" description="Low complexity" evidence="1">
    <location>
        <begin position="438"/>
        <end position="458"/>
    </location>
</feature>
<feature type="compositionally biased region" description="Low complexity" evidence="1">
    <location>
        <begin position="485"/>
        <end position="499"/>
    </location>
</feature>
<keyword evidence="3" id="KW-1185">Reference proteome</keyword>
<name>A0A2P4Y8C3_9STRA</name>
<dbReference type="AlphaFoldDB" id="A0A2P4Y8C3"/>